<proteinExistence type="predicted"/>
<organism evidence="2 3">
    <name type="scientific">Pyxidicoccus parkwayensis</name>
    <dbReference type="NCBI Taxonomy" id="2813578"/>
    <lineage>
        <taxon>Bacteria</taxon>
        <taxon>Pseudomonadati</taxon>
        <taxon>Myxococcota</taxon>
        <taxon>Myxococcia</taxon>
        <taxon>Myxococcales</taxon>
        <taxon>Cystobacterineae</taxon>
        <taxon>Myxococcaceae</taxon>
        <taxon>Pyxidicoccus</taxon>
    </lineage>
</organism>
<keyword evidence="3" id="KW-1185">Reference proteome</keyword>
<accession>A0ABX7P6H9</accession>
<evidence type="ECO:0000313" key="3">
    <source>
        <dbReference type="Proteomes" id="UP000662747"/>
    </source>
</evidence>
<gene>
    <name evidence="2" type="ORF">JY651_14515</name>
</gene>
<feature type="compositionally biased region" description="Basic and acidic residues" evidence="1">
    <location>
        <begin position="248"/>
        <end position="257"/>
    </location>
</feature>
<feature type="compositionally biased region" description="Basic and acidic residues" evidence="1">
    <location>
        <begin position="103"/>
        <end position="128"/>
    </location>
</feature>
<dbReference type="EMBL" id="CP071090">
    <property type="protein sequence ID" value="QSQ26058.1"/>
    <property type="molecule type" value="Genomic_DNA"/>
</dbReference>
<feature type="compositionally biased region" description="Low complexity" evidence="1">
    <location>
        <begin position="301"/>
        <end position="314"/>
    </location>
</feature>
<feature type="compositionally biased region" description="Basic and acidic residues" evidence="1">
    <location>
        <begin position="162"/>
        <end position="179"/>
    </location>
</feature>
<feature type="compositionally biased region" description="Low complexity" evidence="1">
    <location>
        <begin position="331"/>
        <end position="342"/>
    </location>
</feature>
<evidence type="ECO:0000313" key="2">
    <source>
        <dbReference type="EMBL" id="QSQ26058.1"/>
    </source>
</evidence>
<dbReference type="RefSeq" id="WP_206727608.1">
    <property type="nucleotide sequence ID" value="NZ_CP071090.1"/>
</dbReference>
<feature type="region of interest" description="Disordered" evidence="1">
    <location>
        <begin position="331"/>
        <end position="361"/>
    </location>
</feature>
<name>A0ABX7P6H9_9BACT</name>
<dbReference type="Proteomes" id="UP000662747">
    <property type="component" value="Chromosome"/>
</dbReference>
<sequence>MSRRVHPAFRKLYGLAAAPGRTLSALEPESRVRPVLSAEPAAVEDGLHERLAPLLAPASVAQRLERTLTKLGTEEMDGDTVQPRVRRGETVSTVERPSLETVKRGRPVVREPRAQDVRRADSSVREAVPKQGVDLPRLQEMAGLGVETPSRSESARTIAKPGVREPAGREEPRLPSREEVRARLEQRARIVGATAALETPVVALSQESAREVTEVLSRSLAPAAAVVGREAATRDTAPAASLASPLERALERLDARPPARSRVSASTSQSSPESMETPVSPAFDTGDAPTRGAEPRGGLAGLAARADANRAGAARAEEARNTLTGLAGLAARAASSAAPVPRARTESHPPPPLLANSALPSPAVPSVLTERMEETKLTQRLERLLRREAERAGVSLEGLDP</sequence>
<feature type="region of interest" description="Disordered" evidence="1">
    <location>
        <begin position="103"/>
        <end position="179"/>
    </location>
</feature>
<feature type="compositionally biased region" description="Low complexity" evidence="1">
    <location>
        <begin position="260"/>
        <end position="271"/>
    </location>
</feature>
<evidence type="ECO:0000256" key="1">
    <source>
        <dbReference type="SAM" id="MobiDB-lite"/>
    </source>
</evidence>
<feature type="region of interest" description="Disordered" evidence="1">
    <location>
        <begin position="224"/>
        <end position="317"/>
    </location>
</feature>
<protein>
    <submittedName>
        <fullName evidence="2">Uncharacterized protein</fullName>
    </submittedName>
</protein>
<reference evidence="2 3" key="1">
    <citation type="submission" date="2021-02" db="EMBL/GenBank/DDBJ databases">
        <title>De Novo genome assembly of isolated myxobacteria.</title>
        <authorList>
            <person name="Stevens D.C."/>
        </authorList>
    </citation>
    <scope>NUCLEOTIDE SEQUENCE [LARGE SCALE GENOMIC DNA]</scope>
    <source>
        <strain evidence="3">SCPEA02</strain>
    </source>
</reference>